<dbReference type="Gene3D" id="3.40.50.720">
    <property type="entry name" value="NAD(P)-binding Rossmann-like Domain"/>
    <property type="match status" value="1"/>
</dbReference>
<evidence type="ECO:0000313" key="5">
    <source>
        <dbReference type="Proteomes" id="UP000092177"/>
    </source>
</evidence>
<keyword evidence="1" id="KW-0560">Oxidoreductase</keyword>
<organism evidence="4 5">
    <name type="scientific">Colletotrichum higginsianum (strain IMI 349063)</name>
    <name type="common">Crucifer anthracnose fungus</name>
    <dbReference type="NCBI Taxonomy" id="759273"/>
    <lineage>
        <taxon>Eukaryota</taxon>
        <taxon>Fungi</taxon>
        <taxon>Dikarya</taxon>
        <taxon>Ascomycota</taxon>
        <taxon>Pezizomycotina</taxon>
        <taxon>Sordariomycetes</taxon>
        <taxon>Hypocreomycetidae</taxon>
        <taxon>Glomerellales</taxon>
        <taxon>Glomerellaceae</taxon>
        <taxon>Colletotrichum</taxon>
        <taxon>Colletotrichum destructivum species complex</taxon>
    </lineage>
</organism>
<dbReference type="Pfam" id="PF01370">
    <property type="entry name" value="Epimerase"/>
    <property type="match status" value="1"/>
</dbReference>
<dbReference type="InterPro" id="IPR001509">
    <property type="entry name" value="Epimerase_deHydtase"/>
</dbReference>
<accession>A0A1B7YWU3</accession>
<feature type="domain" description="NAD-dependent epimerase/dehydratase" evidence="3">
    <location>
        <begin position="20"/>
        <end position="155"/>
    </location>
</feature>
<dbReference type="InterPro" id="IPR036291">
    <property type="entry name" value="NAD(P)-bd_dom_sf"/>
</dbReference>
<evidence type="ECO:0000256" key="2">
    <source>
        <dbReference type="ARBA" id="ARBA00023445"/>
    </source>
</evidence>
<evidence type="ECO:0000259" key="3">
    <source>
        <dbReference type="Pfam" id="PF01370"/>
    </source>
</evidence>
<evidence type="ECO:0000313" key="4">
    <source>
        <dbReference type="EMBL" id="OBR16491.1"/>
    </source>
</evidence>
<dbReference type="SUPFAM" id="SSF51735">
    <property type="entry name" value="NAD(P)-binding Rossmann-fold domains"/>
    <property type="match status" value="1"/>
</dbReference>
<name>A0A1B7YWU3_COLHI</name>
<dbReference type="GO" id="GO:0016616">
    <property type="term" value="F:oxidoreductase activity, acting on the CH-OH group of donors, NAD or NADP as acceptor"/>
    <property type="evidence" value="ECO:0007669"/>
    <property type="project" value="TreeGrafter"/>
</dbReference>
<dbReference type="VEuPathDB" id="FungiDB:CH63R_01671"/>
<protein>
    <submittedName>
        <fullName evidence="4">Aldehyde reductase ii</fullName>
    </submittedName>
</protein>
<dbReference type="EMBL" id="LTAN01000001">
    <property type="protein sequence ID" value="OBR16491.1"/>
    <property type="molecule type" value="Genomic_DNA"/>
</dbReference>
<proteinExistence type="inferred from homology"/>
<dbReference type="RefSeq" id="XP_018165008.1">
    <property type="nucleotide sequence ID" value="XM_018296646.1"/>
</dbReference>
<dbReference type="GeneID" id="28860753"/>
<dbReference type="PANTHER" id="PTHR10366">
    <property type="entry name" value="NAD DEPENDENT EPIMERASE/DEHYDRATASE"/>
    <property type="match status" value="1"/>
</dbReference>
<keyword evidence="5" id="KW-1185">Reference proteome</keyword>
<dbReference type="PANTHER" id="PTHR10366:SF562">
    <property type="entry name" value="ALDEHYDE REDUCTASE II (AFU_ORTHOLOGUE AFUA_1G11360)"/>
    <property type="match status" value="1"/>
</dbReference>
<dbReference type="KEGG" id="chig:CH63R_01671"/>
<dbReference type="AlphaFoldDB" id="A0A1B7YWU3"/>
<comment type="similarity">
    <text evidence="2">Belongs to the NAD(P)-dependent epimerase/dehydratase family. Dihydroflavonol-4-reductase subfamily.</text>
</comment>
<dbReference type="Proteomes" id="UP000092177">
    <property type="component" value="Chromosome 1"/>
</dbReference>
<comment type="caution">
    <text evidence="4">The sequence shown here is derived from an EMBL/GenBank/DDBJ whole genome shotgun (WGS) entry which is preliminary data.</text>
</comment>
<evidence type="ECO:0000256" key="1">
    <source>
        <dbReference type="ARBA" id="ARBA00023002"/>
    </source>
</evidence>
<dbReference type="OrthoDB" id="2735536at2759"/>
<gene>
    <name evidence="4" type="ORF">CH63R_01671</name>
</gene>
<dbReference type="InterPro" id="IPR050425">
    <property type="entry name" value="NAD(P)_dehydrat-like"/>
</dbReference>
<reference evidence="5" key="1">
    <citation type="journal article" date="2017" name="BMC Genomics">
        <title>Gapless genome assembly of Colletotrichum higginsianum reveals chromosome structure and association of transposable elements with secondary metabolite gene clusters.</title>
        <authorList>
            <person name="Dallery J.-F."/>
            <person name="Lapalu N."/>
            <person name="Zampounis A."/>
            <person name="Pigne S."/>
            <person name="Luyten I."/>
            <person name="Amselem J."/>
            <person name="Wittenberg A.H.J."/>
            <person name="Zhou S."/>
            <person name="de Queiroz M.V."/>
            <person name="Robin G.P."/>
            <person name="Auger A."/>
            <person name="Hainaut M."/>
            <person name="Henrissat B."/>
            <person name="Kim K.-T."/>
            <person name="Lee Y.-H."/>
            <person name="Lespinet O."/>
            <person name="Schwartz D.C."/>
            <person name="Thon M.R."/>
            <person name="O'Connell R.J."/>
        </authorList>
    </citation>
    <scope>NUCLEOTIDE SEQUENCE [LARGE SCALE GENOMIC DNA]</scope>
    <source>
        <strain evidence="5">IMI 349063</strain>
    </source>
</reference>
<sequence length="380" mass="41204">MSSTAKIRLSTAALPAGSLIVVTGASGSMGVYICDQLLQLNYRVRGISRDAKRTTWLGDLLLERHGAGKFELAEVPDFTAEGAFDKVLEGAHGVVHTAVDNSLDLNPDNIIPKMQAATLGIAKAAAKTPTCRRFIYTSSSSAVAEPAPGVIRELTVDSYNEKTVRAAYSSDLRQDLVGGHTVYAAGKVKTEQALWDWYRGEAPKLVINTGQWTANSVPVRPSVMPDHVVSVIPSPCYGGILDPNHQKFSAANGMLKMLWEGNDSEEIVKMFEAQWFCDVQDVSALHVGALLLPDIASERLFAYGGKYTVNNLLAAFKALQPDRKFPNLVKDIQPDLSTVPNGRSADILKSLGLPGWKSLEDCLRPLVSQFAGSTKRQTLY</sequence>